<protein>
    <submittedName>
        <fullName evidence="2">Uncharacterized protein LOC110979732</fullName>
    </submittedName>
</protein>
<dbReference type="AlphaFoldDB" id="A0A8B7YIN2"/>
<dbReference type="OrthoDB" id="205623at2759"/>
<organism evidence="1 2">
    <name type="scientific">Acanthaster planci</name>
    <name type="common">Crown-of-thorns starfish</name>
    <dbReference type="NCBI Taxonomy" id="133434"/>
    <lineage>
        <taxon>Eukaryota</taxon>
        <taxon>Metazoa</taxon>
        <taxon>Echinodermata</taxon>
        <taxon>Eleutherozoa</taxon>
        <taxon>Asterozoa</taxon>
        <taxon>Asteroidea</taxon>
        <taxon>Valvatacea</taxon>
        <taxon>Valvatida</taxon>
        <taxon>Acanthasteridae</taxon>
        <taxon>Acanthaster</taxon>
    </lineage>
</organism>
<dbReference type="GeneID" id="110979732"/>
<dbReference type="InterPro" id="IPR027417">
    <property type="entry name" value="P-loop_NTPase"/>
</dbReference>
<keyword evidence="1" id="KW-1185">Reference proteome</keyword>
<dbReference type="Proteomes" id="UP000694845">
    <property type="component" value="Unplaced"/>
</dbReference>
<dbReference type="RefSeq" id="XP_022091471.1">
    <property type="nucleotide sequence ID" value="XM_022235779.1"/>
</dbReference>
<sequence length="114" mass="13601">MGQTVSGLIQPWIQPWAEYFFDWKLQRYISKLKPEDLRLWEVYDFEGIPLRPDVLPSTMDELKTLEIRQDDVFIVTYTKAADHYISKRISEHGKCTITRAWFSGWISARARWMS</sequence>
<dbReference type="Gene3D" id="3.40.50.300">
    <property type="entry name" value="P-loop containing nucleotide triphosphate hydrolases"/>
    <property type="match status" value="1"/>
</dbReference>
<name>A0A8B7YIN2_ACAPL</name>
<evidence type="ECO:0000313" key="1">
    <source>
        <dbReference type="Proteomes" id="UP000694845"/>
    </source>
</evidence>
<reference evidence="2" key="1">
    <citation type="submission" date="2025-08" db="UniProtKB">
        <authorList>
            <consortium name="RefSeq"/>
        </authorList>
    </citation>
    <scope>IDENTIFICATION</scope>
</reference>
<proteinExistence type="predicted"/>
<evidence type="ECO:0000313" key="2">
    <source>
        <dbReference type="RefSeq" id="XP_022091471.1"/>
    </source>
</evidence>
<dbReference type="KEGG" id="aplc:110979732"/>
<accession>A0A8B7YIN2</accession>
<gene>
    <name evidence="2" type="primary">LOC110979732</name>
</gene>